<dbReference type="InterPro" id="IPR002938">
    <property type="entry name" value="FAD-bd"/>
</dbReference>
<dbReference type="Gene3D" id="3.50.50.60">
    <property type="entry name" value="FAD/NAD(P)-binding domain"/>
    <property type="match status" value="1"/>
</dbReference>
<feature type="domain" description="FAD-binding" evidence="2">
    <location>
        <begin position="62"/>
        <end position="378"/>
    </location>
</feature>
<name>A0ABQ7JB46_9APIC</name>
<keyword evidence="1" id="KW-0812">Transmembrane</keyword>
<organism evidence="3 4">
    <name type="scientific">Cardiosporidium cionae</name>
    <dbReference type="NCBI Taxonomy" id="476202"/>
    <lineage>
        <taxon>Eukaryota</taxon>
        <taxon>Sar</taxon>
        <taxon>Alveolata</taxon>
        <taxon>Apicomplexa</taxon>
        <taxon>Aconoidasida</taxon>
        <taxon>Nephromycida</taxon>
        <taxon>Cardiosporidium</taxon>
    </lineage>
</organism>
<dbReference type="Pfam" id="PF01494">
    <property type="entry name" value="FAD_binding_3"/>
    <property type="match status" value="1"/>
</dbReference>
<dbReference type="InterPro" id="IPR036188">
    <property type="entry name" value="FAD/NAD-bd_sf"/>
</dbReference>
<evidence type="ECO:0000256" key="1">
    <source>
        <dbReference type="SAM" id="Phobius"/>
    </source>
</evidence>
<dbReference type="Proteomes" id="UP000823046">
    <property type="component" value="Unassembled WGS sequence"/>
</dbReference>
<dbReference type="PANTHER" id="PTHR42685:SF22">
    <property type="entry name" value="CONDITIONED MEDIUM FACTOR RECEPTOR 1"/>
    <property type="match status" value="1"/>
</dbReference>
<keyword evidence="4" id="KW-1185">Reference proteome</keyword>
<protein>
    <submittedName>
        <fullName evidence="3">Conditioned medium factor receptor 1</fullName>
    </submittedName>
</protein>
<dbReference type="EMBL" id="JADAQX010000213">
    <property type="protein sequence ID" value="KAF8821212.1"/>
    <property type="molecule type" value="Genomic_DNA"/>
</dbReference>
<dbReference type="PRINTS" id="PR00420">
    <property type="entry name" value="RNGMNOXGNASE"/>
</dbReference>
<accession>A0ABQ7JB46</accession>
<keyword evidence="1" id="KW-1133">Transmembrane helix</keyword>
<keyword evidence="3" id="KW-0675">Receptor</keyword>
<keyword evidence="1" id="KW-0472">Membrane</keyword>
<evidence type="ECO:0000259" key="2">
    <source>
        <dbReference type="Pfam" id="PF01494"/>
    </source>
</evidence>
<gene>
    <name evidence="3" type="ORF">IE077_002312</name>
</gene>
<evidence type="ECO:0000313" key="4">
    <source>
        <dbReference type="Proteomes" id="UP000823046"/>
    </source>
</evidence>
<feature type="transmembrane region" description="Helical" evidence="1">
    <location>
        <begin position="6"/>
        <end position="33"/>
    </location>
</feature>
<proteinExistence type="predicted"/>
<reference evidence="3 4" key="1">
    <citation type="journal article" date="2020" name="bioRxiv">
        <title>Metabolic contributions of an alphaproteobacterial endosymbiont in the apicomplexan Cardiosporidium cionae.</title>
        <authorList>
            <person name="Hunter E.S."/>
            <person name="Paight C.J."/>
            <person name="Lane C.E."/>
        </authorList>
    </citation>
    <scope>NUCLEOTIDE SEQUENCE [LARGE SCALE GENOMIC DNA]</scope>
    <source>
        <strain evidence="3">ESH_2018</strain>
    </source>
</reference>
<dbReference type="SUPFAM" id="SSF51905">
    <property type="entry name" value="FAD/NAD(P)-binding domain"/>
    <property type="match status" value="1"/>
</dbReference>
<comment type="caution">
    <text evidence="3">The sequence shown here is derived from an EMBL/GenBank/DDBJ whole genome shotgun (WGS) entry which is preliminary data.</text>
</comment>
<sequence length="444" mass="49071">MADAFFLPLVAISLLVFIRLVPSVLFGLVSFILKRRYLKKPSIRSVKKNGPFKNKTEKDIYDAVIVGGGPAGGCFAYYAAKANLNVVILERAQFPRDKYCGNAICVPAIRILRDMDILKDFEANNEVYFSDSGGFISPSGQGYLGKSVLEVGEPLAGAIKRINLDNRIVKKAVEIGAHLEELLEVQEATFSPENKCWTVTSADGRKFMGRTLICADGSPSKLARNLGYVTEPPKGISTRAYIEGDTHNALMDGLVVYPPFSLPGYCAVFKHPNNELNFCYYLIPCGKEDQLGDVTEKDLPLLHKFALNEDPFIHRLIGDKAKIEPMRVAPLRVGLQGVKQSYDDHLLIIGDAAGFVDPLTGEGIHNAMMSGRDGAYTLIDMHREGDFSAASAKQYEDRWMNSFGYDFEMSKAASTLIWKFPIVLDACAEEMQVRSLCYSTSKDS</sequence>
<dbReference type="PANTHER" id="PTHR42685">
    <property type="entry name" value="GERANYLGERANYL DIPHOSPHATE REDUCTASE"/>
    <property type="match status" value="1"/>
</dbReference>
<evidence type="ECO:0000313" key="3">
    <source>
        <dbReference type="EMBL" id="KAF8821212.1"/>
    </source>
</evidence>
<dbReference type="InterPro" id="IPR050407">
    <property type="entry name" value="Geranylgeranyl_reductase"/>
</dbReference>